<dbReference type="GO" id="GO:0005829">
    <property type="term" value="C:cytosol"/>
    <property type="evidence" value="ECO:0007669"/>
    <property type="project" value="TreeGrafter"/>
</dbReference>
<comment type="function">
    <text evidence="1 5">The glycine cleavage system catalyzes the degradation of glycine. The P protein binds the alpha-amino group of glycine through its pyridoxal phosphate cofactor; CO(2) is released and the remaining methylamine moiety is then transferred to the lipoamide cofactor of the H protein.</text>
</comment>
<dbReference type="InterPro" id="IPR000192">
    <property type="entry name" value="Aminotrans_V_dom"/>
</dbReference>
<dbReference type="KEGG" id="nva:G3M78_08490"/>
<organism evidence="9 10">
    <name type="scientific">Candidatus Nitrohelix vancouverensis</name>
    <dbReference type="NCBI Taxonomy" id="2705534"/>
    <lineage>
        <taxon>Bacteria</taxon>
        <taxon>Pseudomonadati</taxon>
        <taxon>Nitrospinota/Tectimicrobiota group</taxon>
        <taxon>Nitrospinota</taxon>
        <taxon>Nitrospinia</taxon>
        <taxon>Nitrospinales</taxon>
        <taxon>Nitrospinaceae</taxon>
        <taxon>Candidatus Nitrohelix</taxon>
    </lineage>
</organism>
<dbReference type="InterPro" id="IPR015424">
    <property type="entry name" value="PyrdxlP-dep_Trfase"/>
</dbReference>
<feature type="domain" description="Glycine dehydrogenase C-terminal" evidence="8">
    <location>
        <begin position="368"/>
        <end position="464"/>
    </location>
</feature>
<dbReference type="PANTHER" id="PTHR11773:SF1">
    <property type="entry name" value="GLYCINE DEHYDROGENASE (DECARBOXYLATING), MITOCHONDRIAL"/>
    <property type="match status" value="1"/>
</dbReference>
<dbReference type="Gene3D" id="3.90.1150.10">
    <property type="entry name" value="Aspartate Aminotransferase, domain 1"/>
    <property type="match status" value="1"/>
</dbReference>
<dbReference type="GO" id="GO:0004375">
    <property type="term" value="F:glycine dehydrogenase (decarboxylating) activity"/>
    <property type="evidence" value="ECO:0007669"/>
    <property type="project" value="UniProtKB-EC"/>
</dbReference>
<feature type="region of interest" description="Disordered" evidence="6">
    <location>
        <begin position="465"/>
        <end position="501"/>
    </location>
</feature>
<comment type="cofactor">
    <cofactor evidence="5">
        <name>pyridoxal 5'-phosphate</name>
        <dbReference type="ChEBI" id="CHEBI:597326"/>
    </cofactor>
</comment>
<dbReference type="InterPro" id="IPR015422">
    <property type="entry name" value="PyrdxlP-dep_Trfase_small"/>
</dbReference>
<dbReference type="FunFam" id="3.40.640.10:FF:000224">
    <property type="entry name" value="Probable glycine dehydrogenase (decarboxylating) subunit 2"/>
    <property type="match status" value="1"/>
</dbReference>
<evidence type="ECO:0000313" key="10">
    <source>
        <dbReference type="Proteomes" id="UP000594464"/>
    </source>
</evidence>
<accession>A0A7T0C2P7</accession>
<dbReference type="GO" id="GO:0016594">
    <property type="term" value="F:glycine binding"/>
    <property type="evidence" value="ECO:0007669"/>
    <property type="project" value="TreeGrafter"/>
</dbReference>
<dbReference type="AlphaFoldDB" id="A0A7T0C2P7"/>
<comment type="catalytic activity">
    <reaction evidence="4 5">
        <text>N(6)-[(R)-lipoyl]-L-lysyl-[glycine-cleavage complex H protein] + glycine + H(+) = N(6)-[(R)-S(8)-aminomethyldihydrolipoyl]-L-lysyl-[glycine-cleavage complex H protein] + CO2</text>
        <dbReference type="Rhea" id="RHEA:24304"/>
        <dbReference type="Rhea" id="RHEA-COMP:10494"/>
        <dbReference type="Rhea" id="RHEA-COMP:10495"/>
        <dbReference type="ChEBI" id="CHEBI:15378"/>
        <dbReference type="ChEBI" id="CHEBI:16526"/>
        <dbReference type="ChEBI" id="CHEBI:57305"/>
        <dbReference type="ChEBI" id="CHEBI:83099"/>
        <dbReference type="ChEBI" id="CHEBI:83143"/>
        <dbReference type="EC" id="1.4.4.2"/>
    </reaction>
</comment>
<dbReference type="InterPro" id="IPR049316">
    <property type="entry name" value="GDC-P_C"/>
</dbReference>
<dbReference type="SUPFAM" id="SSF53383">
    <property type="entry name" value="PLP-dependent transferases"/>
    <property type="match status" value="1"/>
</dbReference>
<keyword evidence="2 5" id="KW-0663">Pyridoxal phosphate</keyword>
<evidence type="ECO:0000259" key="7">
    <source>
        <dbReference type="Pfam" id="PF00266"/>
    </source>
</evidence>
<name>A0A7T0C2P7_9BACT</name>
<evidence type="ECO:0000313" key="9">
    <source>
        <dbReference type="EMBL" id="QPJ65425.1"/>
    </source>
</evidence>
<keyword evidence="3 5" id="KW-0560">Oxidoreductase</keyword>
<protein>
    <recommendedName>
        <fullName evidence="5">Probable glycine dehydrogenase (decarboxylating) subunit 2</fullName>
        <ecNumber evidence="5">1.4.4.2</ecNumber>
    </recommendedName>
    <alternativeName>
        <fullName evidence="5">Glycine cleavage system P-protein subunit 2</fullName>
    </alternativeName>
    <alternativeName>
        <fullName evidence="5">Glycine decarboxylase subunit 2</fullName>
    </alternativeName>
    <alternativeName>
        <fullName evidence="5">Glycine dehydrogenase (aminomethyl-transferring) subunit 2</fullName>
    </alternativeName>
</protein>
<dbReference type="Gene3D" id="6.20.440.10">
    <property type="match status" value="1"/>
</dbReference>
<evidence type="ECO:0000256" key="1">
    <source>
        <dbReference type="ARBA" id="ARBA00003788"/>
    </source>
</evidence>
<evidence type="ECO:0000259" key="8">
    <source>
        <dbReference type="Pfam" id="PF21478"/>
    </source>
</evidence>
<evidence type="ECO:0000256" key="4">
    <source>
        <dbReference type="ARBA" id="ARBA00049026"/>
    </source>
</evidence>
<dbReference type="InterPro" id="IPR020581">
    <property type="entry name" value="GDC_P"/>
</dbReference>
<evidence type="ECO:0000256" key="6">
    <source>
        <dbReference type="SAM" id="MobiDB-lite"/>
    </source>
</evidence>
<dbReference type="GO" id="GO:0005960">
    <property type="term" value="C:glycine cleavage complex"/>
    <property type="evidence" value="ECO:0007669"/>
    <property type="project" value="TreeGrafter"/>
</dbReference>
<comment type="subunit">
    <text evidence="5">The glycine cleavage system is composed of four proteins: P, T, L and H. In this organism, the P 'protein' is a heterodimer of two subunits.</text>
</comment>
<dbReference type="InterPro" id="IPR015421">
    <property type="entry name" value="PyrdxlP-dep_Trfase_major"/>
</dbReference>
<dbReference type="Pfam" id="PF21478">
    <property type="entry name" value="GcvP2_C"/>
    <property type="match status" value="1"/>
</dbReference>
<feature type="modified residue" description="N6-(pyridoxal phosphate)lysine" evidence="5">
    <location>
        <position position="289"/>
    </location>
</feature>
<dbReference type="HAMAP" id="MF_00713">
    <property type="entry name" value="GcvPB"/>
    <property type="match status" value="1"/>
</dbReference>
<dbReference type="EC" id="1.4.4.2" evidence="5"/>
<dbReference type="NCBIfam" id="NF003346">
    <property type="entry name" value="PRK04366.1"/>
    <property type="match status" value="1"/>
</dbReference>
<dbReference type="InterPro" id="IPR023012">
    <property type="entry name" value="GcvPB"/>
</dbReference>
<dbReference type="EMBL" id="CP048620">
    <property type="protein sequence ID" value="QPJ65425.1"/>
    <property type="molecule type" value="Genomic_DNA"/>
</dbReference>
<dbReference type="Gene3D" id="3.40.640.10">
    <property type="entry name" value="Type I PLP-dependent aspartate aminotransferase-like (Major domain)"/>
    <property type="match status" value="1"/>
</dbReference>
<evidence type="ECO:0000256" key="2">
    <source>
        <dbReference type="ARBA" id="ARBA00022898"/>
    </source>
</evidence>
<dbReference type="GO" id="GO:0030170">
    <property type="term" value="F:pyridoxal phosphate binding"/>
    <property type="evidence" value="ECO:0007669"/>
    <property type="project" value="TreeGrafter"/>
</dbReference>
<feature type="compositionally biased region" description="Basic and acidic residues" evidence="6">
    <location>
        <begin position="467"/>
        <end position="476"/>
    </location>
</feature>
<sequence length="501" mass="54786">MNSANPANTSSAHPGQRGLVFNEPPIFELGSAGRRTPSLPACDVPEVELETLLSPDETRDSIEGFPELSELEVVRHFTRLSQWNFSIDANFYPLGSCTMKYNPKINDQLASMSDFSGVHPYAPEDFCQGSLQVLFELQESLKEISGLDAICLQPAAGAQGELAGMLMIHAYHESRGDQRSKILLPDSAHGTNPASATLCGYKSIPLPSNAEGLIDLKKLNDLMDEDTAGIMLTNPNTLGMFEAQILEITKAVHAKGGLVYCDGANLNAIMGKMRLGATGIDVMHFNLHKTFSTPHGGGGPGAGPVGVGKILEPFLPTPLIEKQGNRFVLNCNRPQSIGRLRTFYGNFGILLRAYAYIRSLGKEGIQRAAEMAVLNANYIKARLRDEFNLPYPGASLHECVFDNKHQRPLSTLDIAKALIDCGFHPPTVYFPLIVKNALMVEPTETESKETLDQFIAAMREISANGKADPDRYHDAPEFPVASRPDEARAARNPILRWKRAD</sequence>
<comment type="similarity">
    <text evidence="5">Belongs to the GcvP family. C-terminal subunit subfamily.</text>
</comment>
<gene>
    <name evidence="5" type="primary">gcvPB</name>
    <name evidence="9" type="ORF">G3M78_08490</name>
</gene>
<dbReference type="Proteomes" id="UP000594464">
    <property type="component" value="Chromosome"/>
</dbReference>
<dbReference type="PANTHER" id="PTHR11773">
    <property type="entry name" value="GLYCINE DEHYDROGENASE, DECARBOXYLATING"/>
    <property type="match status" value="1"/>
</dbReference>
<dbReference type="Pfam" id="PF00266">
    <property type="entry name" value="Aminotran_5"/>
    <property type="match status" value="1"/>
</dbReference>
<evidence type="ECO:0000256" key="5">
    <source>
        <dbReference type="HAMAP-Rule" id="MF_00713"/>
    </source>
</evidence>
<dbReference type="CDD" id="cd00613">
    <property type="entry name" value="GDC-P"/>
    <property type="match status" value="1"/>
</dbReference>
<reference evidence="10" key="1">
    <citation type="submission" date="2020-02" db="EMBL/GenBank/DDBJ databases">
        <title>Genomic and physiological characterization of two novel Nitrospinaceae genera.</title>
        <authorList>
            <person name="Mueller A.J."/>
            <person name="Jung M.-Y."/>
            <person name="Strachan C.R."/>
            <person name="Herbold C.W."/>
            <person name="Kirkegaard R.H."/>
            <person name="Daims H."/>
        </authorList>
    </citation>
    <scope>NUCLEOTIDE SEQUENCE [LARGE SCALE GENOMIC DNA]</scope>
</reference>
<proteinExistence type="inferred from homology"/>
<evidence type="ECO:0000256" key="3">
    <source>
        <dbReference type="ARBA" id="ARBA00023002"/>
    </source>
</evidence>
<feature type="domain" description="Aminotransferase class V" evidence="7">
    <location>
        <begin position="168"/>
        <end position="296"/>
    </location>
</feature>
<dbReference type="GO" id="GO:0019464">
    <property type="term" value="P:glycine decarboxylation via glycine cleavage system"/>
    <property type="evidence" value="ECO:0007669"/>
    <property type="project" value="UniProtKB-UniRule"/>
</dbReference>